<dbReference type="EMBL" id="JAQYXP010000006">
    <property type="protein sequence ID" value="MEN3238576.1"/>
    <property type="molecule type" value="Genomic_DNA"/>
</dbReference>
<sequence length="110" mass="12924">MTDDELKSRAHQFVVWQSNNDWDQETVAHDSQYLTELLKIVRDTSFNEGIEAAASIFKDPIERLEKRLKPFQPDDHHPDQPAYDALKKFKDQILALKRHLVPMQRLLKSP</sequence>
<reference evidence="1 2" key="1">
    <citation type="journal article" date="2023" name="PLoS ONE">
        <title>Complete genome assembly of Hawai'i environmental nontuberculous mycobacteria reveals unexpected co-isolation with methylobacteria.</title>
        <authorList>
            <person name="Hendrix J."/>
            <person name="Epperson L.E."/>
            <person name="Tong E.I."/>
            <person name="Chan Y.L."/>
            <person name="Hasan N.A."/>
            <person name="Dawrs S.N."/>
            <person name="Norton G.J."/>
            <person name="Virdi R."/>
            <person name="Crooks J.L."/>
            <person name="Chan E.D."/>
            <person name="Honda J.R."/>
            <person name="Strong M."/>
        </authorList>
    </citation>
    <scope>NUCLEOTIDE SEQUENCE [LARGE SCALE GENOMIC DNA]</scope>
    <source>
        <strain evidence="1 2">NJH_HI04-1</strain>
    </source>
</reference>
<dbReference type="Proteomes" id="UP001407347">
    <property type="component" value="Unassembled WGS sequence"/>
</dbReference>
<keyword evidence="2" id="KW-1185">Reference proteome</keyword>
<proteinExistence type="predicted"/>
<gene>
    <name evidence="1" type="ORF">PUR29_34620</name>
</gene>
<name>A0ABV0A495_9HYPH</name>
<dbReference type="RefSeq" id="WP_346013708.1">
    <property type="nucleotide sequence ID" value="NZ_JAQYXP010000006.1"/>
</dbReference>
<evidence type="ECO:0000313" key="1">
    <source>
        <dbReference type="EMBL" id="MEN3238576.1"/>
    </source>
</evidence>
<accession>A0ABV0A495</accession>
<organism evidence="1 2">
    <name type="scientific">Methylobacterium ajmalii</name>
    <dbReference type="NCBI Taxonomy" id="2738439"/>
    <lineage>
        <taxon>Bacteria</taxon>
        <taxon>Pseudomonadati</taxon>
        <taxon>Pseudomonadota</taxon>
        <taxon>Alphaproteobacteria</taxon>
        <taxon>Hyphomicrobiales</taxon>
        <taxon>Methylobacteriaceae</taxon>
        <taxon>Methylobacterium</taxon>
    </lineage>
</organism>
<protein>
    <submittedName>
        <fullName evidence="1">Uncharacterized protein</fullName>
    </submittedName>
</protein>
<evidence type="ECO:0000313" key="2">
    <source>
        <dbReference type="Proteomes" id="UP001407347"/>
    </source>
</evidence>
<comment type="caution">
    <text evidence="1">The sequence shown here is derived from an EMBL/GenBank/DDBJ whole genome shotgun (WGS) entry which is preliminary data.</text>
</comment>